<evidence type="ECO:0000256" key="9">
    <source>
        <dbReference type="RuleBase" id="RU003448"/>
    </source>
</evidence>
<dbReference type="InterPro" id="IPR036393">
    <property type="entry name" value="AceGlu_kinase-like_sf"/>
</dbReference>
<dbReference type="InterPro" id="IPR054352">
    <property type="entry name" value="ACT_Aspartokinase"/>
</dbReference>
<dbReference type="KEGG" id="abac:LuPra_05722"/>
<dbReference type="GO" id="GO:0009090">
    <property type="term" value="P:homoserine biosynthetic process"/>
    <property type="evidence" value="ECO:0007669"/>
    <property type="project" value="TreeGrafter"/>
</dbReference>
<evidence type="ECO:0000313" key="13">
    <source>
        <dbReference type="EMBL" id="AMY12447.1"/>
    </source>
</evidence>
<keyword evidence="6 8" id="KW-0067">ATP-binding</keyword>
<feature type="binding site" evidence="8">
    <location>
        <position position="242"/>
    </location>
    <ligand>
        <name>ATP</name>
        <dbReference type="ChEBI" id="CHEBI:30616"/>
    </ligand>
</feature>
<organism evidence="13 14">
    <name type="scientific">Luteitalea pratensis</name>
    <dbReference type="NCBI Taxonomy" id="1855912"/>
    <lineage>
        <taxon>Bacteria</taxon>
        <taxon>Pseudomonadati</taxon>
        <taxon>Acidobacteriota</taxon>
        <taxon>Vicinamibacteria</taxon>
        <taxon>Vicinamibacterales</taxon>
        <taxon>Vicinamibacteraceae</taxon>
        <taxon>Luteitalea</taxon>
    </lineage>
</organism>
<dbReference type="InterPro" id="IPR001048">
    <property type="entry name" value="Asp/Glu/Uridylate_kinase"/>
</dbReference>
<dbReference type="SUPFAM" id="SSF53633">
    <property type="entry name" value="Carbamate kinase-like"/>
    <property type="match status" value="1"/>
</dbReference>
<comment type="pathway">
    <text evidence="1 10">Amino-acid biosynthesis; L-lysine biosynthesis via DAP pathway; (S)-tetrahydrodipicolinate from L-aspartate: step 1/4.</text>
</comment>
<dbReference type="AlphaFoldDB" id="A0A143PUN1"/>
<dbReference type="OrthoDB" id="9799110at2"/>
<evidence type="ECO:0000256" key="7">
    <source>
        <dbReference type="ARBA" id="ARBA00047872"/>
    </source>
</evidence>
<evidence type="ECO:0000259" key="12">
    <source>
        <dbReference type="Pfam" id="PF22468"/>
    </source>
</evidence>
<keyword evidence="14" id="KW-1185">Reference proteome</keyword>
<gene>
    <name evidence="13" type="primary">lysC_2</name>
    <name evidence="13" type="ORF">LuPra_05722</name>
</gene>
<comment type="catalytic activity">
    <reaction evidence="7 9">
        <text>L-aspartate + ATP = 4-phospho-L-aspartate + ADP</text>
        <dbReference type="Rhea" id="RHEA:23776"/>
        <dbReference type="ChEBI" id="CHEBI:29991"/>
        <dbReference type="ChEBI" id="CHEBI:30616"/>
        <dbReference type="ChEBI" id="CHEBI:57535"/>
        <dbReference type="ChEBI" id="CHEBI:456216"/>
        <dbReference type="EC" id="2.7.2.4"/>
    </reaction>
</comment>
<dbReference type="SUPFAM" id="SSF55021">
    <property type="entry name" value="ACT-like"/>
    <property type="match status" value="2"/>
</dbReference>
<dbReference type="Gene3D" id="3.30.70.260">
    <property type="match status" value="2"/>
</dbReference>
<reference evidence="13 14" key="1">
    <citation type="journal article" date="2016" name="Genome Announc.">
        <title>First Complete Genome Sequence of a Subdivision 6 Acidobacterium Strain.</title>
        <authorList>
            <person name="Huang S."/>
            <person name="Vieira S."/>
            <person name="Bunk B."/>
            <person name="Riedel T."/>
            <person name="Sproer C."/>
            <person name="Overmann J."/>
        </authorList>
    </citation>
    <scope>NUCLEOTIDE SEQUENCE [LARGE SCALE GENOMIC DNA]</scope>
    <source>
        <strain evidence="14">DSM 100886 HEG_-6_39</strain>
    </source>
</reference>
<evidence type="ECO:0000256" key="5">
    <source>
        <dbReference type="ARBA" id="ARBA00022777"/>
    </source>
</evidence>
<name>A0A143PUN1_LUTPR</name>
<dbReference type="EMBL" id="CP015136">
    <property type="protein sequence ID" value="AMY12447.1"/>
    <property type="molecule type" value="Genomic_DNA"/>
</dbReference>
<keyword evidence="3 9" id="KW-0808">Transferase</keyword>
<dbReference type="PANTHER" id="PTHR21499:SF59">
    <property type="entry name" value="ASPARTOKINASE"/>
    <property type="match status" value="1"/>
</dbReference>
<dbReference type="GO" id="GO:0009089">
    <property type="term" value="P:lysine biosynthetic process via diaminopimelate"/>
    <property type="evidence" value="ECO:0007669"/>
    <property type="project" value="UniProtKB-UniPathway"/>
</dbReference>
<dbReference type="RefSeq" id="WP_110173903.1">
    <property type="nucleotide sequence ID" value="NZ_CP015136.1"/>
</dbReference>
<dbReference type="CDD" id="cd04243">
    <property type="entry name" value="AAK_AK-HSDH-like"/>
    <property type="match status" value="1"/>
</dbReference>
<dbReference type="STRING" id="1855912.LuPra_05722"/>
<feature type="binding site" evidence="8">
    <location>
        <begin position="5"/>
        <end position="8"/>
    </location>
    <ligand>
        <name>ATP</name>
        <dbReference type="ChEBI" id="CHEBI:30616"/>
    </ligand>
</feature>
<sequence>MVVMKFGGTSVKDPEAIGRLARIVAREYATSGAPVVVVSAMSGITDQLLDAVAAVERGDAELASQKVAVMRDRHRAAAEALLTRADEQGDVLDALERQWREAAALLHAMAVLREVSPRSRDAVVAMGELASSRLVAAALTELGTAAQCVDARRVLVTSADHGHALPDQAATAARLKERVLPITSAGVVAVLGGFIGATAEGITTTLGRGGSDYSASLFGAGLHAAEIQIWTDVDGMLTADPRIVEGARPLPSLSFAEASELAYFGAKVLHPSTIAPAVTDGIPVRILNSHRPEVAGTTITANPPLPEAPLTGLACKRDITVIDIRSTMMLAAYGFMRRVFEVFERYRTSVDVITTSEVSVSITIEDRRALDEIVADLSVFAEVGVESEMALLCAVGERLRLEPGLAARVLGALDEFPLRMVSQAGARRNLTVVLPQSQLQAAMSRVHERFCLEVEPAGVVA</sequence>
<evidence type="ECO:0000256" key="8">
    <source>
        <dbReference type="PIRSR" id="PIRSR000726-1"/>
    </source>
</evidence>
<dbReference type="GO" id="GO:0004072">
    <property type="term" value="F:aspartate kinase activity"/>
    <property type="evidence" value="ECO:0007669"/>
    <property type="project" value="UniProtKB-EC"/>
</dbReference>
<dbReference type="PIRSF" id="PIRSF000726">
    <property type="entry name" value="Asp_kin"/>
    <property type="match status" value="1"/>
</dbReference>
<evidence type="ECO:0000256" key="1">
    <source>
        <dbReference type="ARBA" id="ARBA00004766"/>
    </source>
</evidence>
<dbReference type="Pfam" id="PF00696">
    <property type="entry name" value="AA_kinase"/>
    <property type="match status" value="1"/>
</dbReference>
<keyword evidence="10" id="KW-0028">Amino-acid biosynthesis</keyword>
<protein>
    <recommendedName>
        <fullName evidence="9">Aspartokinase</fullName>
        <ecNumber evidence="9">2.7.2.4</ecNumber>
    </recommendedName>
</protein>
<dbReference type="Pfam" id="PF22468">
    <property type="entry name" value="ACT_9"/>
    <property type="match status" value="1"/>
</dbReference>
<dbReference type="Gene3D" id="3.40.1160.10">
    <property type="entry name" value="Acetylglutamate kinase-like"/>
    <property type="match status" value="1"/>
</dbReference>
<comment type="similarity">
    <text evidence="2 9">Belongs to the aspartokinase family.</text>
</comment>
<dbReference type="GO" id="GO:0005829">
    <property type="term" value="C:cytosol"/>
    <property type="evidence" value="ECO:0007669"/>
    <property type="project" value="TreeGrafter"/>
</dbReference>
<dbReference type="Proteomes" id="UP000076079">
    <property type="component" value="Chromosome"/>
</dbReference>
<keyword evidence="4 8" id="KW-0547">Nucleotide-binding</keyword>
<keyword evidence="5 9" id="KW-0418">Kinase</keyword>
<evidence type="ECO:0000313" key="14">
    <source>
        <dbReference type="Proteomes" id="UP000076079"/>
    </source>
</evidence>
<dbReference type="UniPathway" id="UPA00050">
    <property type="reaction ID" value="UER00461"/>
</dbReference>
<dbReference type="InterPro" id="IPR045865">
    <property type="entry name" value="ACT-like_dom_sf"/>
</dbReference>
<dbReference type="NCBIfam" id="NF006570">
    <property type="entry name" value="PRK09084.1"/>
    <property type="match status" value="1"/>
</dbReference>
<evidence type="ECO:0000259" key="11">
    <source>
        <dbReference type="Pfam" id="PF00696"/>
    </source>
</evidence>
<comment type="pathway">
    <text evidence="10">Amino-acid biosynthesis; L-methionine biosynthesis via de novo pathway; L-homoserine from L-aspartate: step 1/3.</text>
</comment>
<dbReference type="PATRIC" id="fig|1813736.3.peg.6011"/>
<feature type="binding site" evidence="8">
    <location>
        <begin position="267"/>
        <end position="268"/>
    </location>
    <ligand>
        <name>ATP</name>
        <dbReference type="ChEBI" id="CHEBI:30616"/>
    </ligand>
</feature>
<dbReference type="PROSITE" id="PS00324">
    <property type="entry name" value="ASPARTOKINASE"/>
    <property type="match status" value="1"/>
</dbReference>
<dbReference type="GO" id="GO:0005524">
    <property type="term" value="F:ATP binding"/>
    <property type="evidence" value="ECO:0007669"/>
    <property type="project" value="UniProtKB-KW"/>
</dbReference>
<dbReference type="InterPro" id="IPR018042">
    <property type="entry name" value="Aspartate_kinase_CS"/>
</dbReference>
<reference evidence="14" key="2">
    <citation type="submission" date="2016-04" db="EMBL/GenBank/DDBJ databases">
        <title>First Complete Genome Sequence of a Subdivision 6 Acidobacterium.</title>
        <authorList>
            <person name="Huang S."/>
            <person name="Vieira S."/>
            <person name="Bunk B."/>
            <person name="Riedel T."/>
            <person name="Sproeer C."/>
            <person name="Overmann J."/>
        </authorList>
    </citation>
    <scope>NUCLEOTIDE SEQUENCE [LARGE SCALE GENOMIC DNA]</scope>
    <source>
        <strain evidence="14">DSM 100886 HEG_-6_39</strain>
    </source>
</reference>
<feature type="domain" description="Aspartokinase ACT" evidence="12">
    <location>
        <begin position="393"/>
        <end position="450"/>
    </location>
</feature>
<proteinExistence type="inferred from homology"/>
<dbReference type="UniPathway" id="UPA00051">
    <property type="reaction ID" value="UER00462"/>
</dbReference>
<feature type="binding site" evidence="8">
    <location>
        <position position="128"/>
    </location>
    <ligand>
        <name>substrate</name>
    </ligand>
</feature>
<dbReference type="InterPro" id="IPR005260">
    <property type="entry name" value="Asp_kin_monofn"/>
</dbReference>
<dbReference type="UniPathway" id="UPA00034">
    <property type="reaction ID" value="UER00015"/>
</dbReference>
<dbReference type="GO" id="GO:0009088">
    <property type="term" value="P:threonine biosynthetic process"/>
    <property type="evidence" value="ECO:0007669"/>
    <property type="project" value="UniProtKB-UniPathway"/>
</dbReference>
<comment type="pathway">
    <text evidence="10">Amino-acid biosynthesis; L-threonine biosynthesis; L-threonine from L-aspartate: step 1/5.</text>
</comment>
<dbReference type="PANTHER" id="PTHR21499">
    <property type="entry name" value="ASPARTATE KINASE"/>
    <property type="match status" value="1"/>
</dbReference>
<evidence type="ECO:0000256" key="6">
    <source>
        <dbReference type="ARBA" id="ARBA00022840"/>
    </source>
</evidence>
<feature type="binding site" evidence="8">
    <location>
        <position position="45"/>
    </location>
    <ligand>
        <name>substrate</name>
    </ligand>
</feature>
<evidence type="ECO:0000256" key="3">
    <source>
        <dbReference type="ARBA" id="ARBA00022679"/>
    </source>
</evidence>
<evidence type="ECO:0000256" key="4">
    <source>
        <dbReference type="ARBA" id="ARBA00022741"/>
    </source>
</evidence>
<evidence type="ECO:0000256" key="2">
    <source>
        <dbReference type="ARBA" id="ARBA00010122"/>
    </source>
</evidence>
<feature type="binding site" evidence="8">
    <location>
        <begin position="231"/>
        <end position="232"/>
    </location>
    <ligand>
        <name>ATP</name>
        <dbReference type="ChEBI" id="CHEBI:30616"/>
    </ligand>
</feature>
<dbReference type="InterPro" id="IPR001341">
    <property type="entry name" value="Asp_kinase"/>
</dbReference>
<dbReference type="NCBIfam" id="TIGR00657">
    <property type="entry name" value="asp_kinases"/>
    <property type="match status" value="1"/>
</dbReference>
<evidence type="ECO:0000256" key="10">
    <source>
        <dbReference type="RuleBase" id="RU004249"/>
    </source>
</evidence>
<accession>A0A143PUN1</accession>
<feature type="domain" description="Aspartate/glutamate/uridylate kinase" evidence="11">
    <location>
        <begin position="1"/>
        <end position="288"/>
    </location>
</feature>
<dbReference type="EC" id="2.7.2.4" evidence="9"/>